<organism evidence="10 11">
    <name type="scientific">Brenthis ino</name>
    <name type="common">lesser marbled fritillary</name>
    <dbReference type="NCBI Taxonomy" id="405034"/>
    <lineage>
        <taxon>Eukaryota</taxon>
        <taxon>Metazoa</taxon>
        <taxon>Ecdysozoa</taxon>
        <taxon>Arthropoda</taxon>
        <taxon>Hexapoda</taxon>
        <taxon>Insecta</taxon>
        <taxon>Pterygota</taxon>
        <taxon>Neoptera</taxon>
        <taxon>Endopterygota</taxon>
        <taxon>Lepidoptera</taxon>
        <taxon>Glossata</taxon>
        <taxon>Ditrysia</taxon>
        <taxon>Papilionoidea</taxon>
        <taxon>Nymphalidae</taxon>
        <taxon>Heliconiinae</taxon>
        <taxon>Argynnini</taxon>
        <taxon>Brenthis</taxon>
    </lineage>
</organism>
<evidence type="ECO:0000256" key="3">
    <source>
        <dbReference type="ARBA" id="ARBA00022771"/>
    </source>
</evidence>
<keyword evidence="2" id="KW-0677">Repeat</keyword>
<feature type="compositionally biased region" description="Basic residues" evidence="7">
    <location>
        <begin position="685"/>
        <end position="694"/>
    </location>
</feature>
<reference evidence="10" key="1">
    <citation type="submission" date="2021-12" db="EMBL/GenBank/DDBJ databases">
        <authorList>
            <person name="Martin H S."/>
        </authorList>
    </citation>
    <scope>NUCLEOTIDE SEQUENCE</scope>
</reference>
<dbReference type="AlphaFoldDB" id="A0A8J9YJI9"/>
<keyword evidence="1 6" id="KW-0479">Metal-binding</keyword>
<dbReference type="PANTHER" id="PTHR24379:SF121">
    <property type="entry name" value="C2H2-TYPE DOMAIN-CONTAINING PROTEIN"/>
    <property type="match status" value="1"/>
</dbReference>
<feature type="compositionally biased region" description="Basic and acidic residues" evidence="7">
    <location>
        <begin position="139"/>
        <end position="168"/>
    </location>
</feature>
<feature type="domain" description="C2H2-type" evidence="8">
    <location>
        <begin position="759"/>
        <end position="786"/>
    </location>
</feature>
<evidence type="ECO:0000259" key="9">
    <source>
        <dbReference type="PROSITE" id="PS51915"/>
    </source>
</evidence>
<dbReference type="SUPFAM" id="SSF57667">
    <property type="entry name" value="beta-beta-alpha zinc fingers"/>
    <property type="match status" value="6"/>
</dbReference>
<feature type="domain" description="C2H2-type" evidence="8">
    <location>
        <begin position="848"/>
        <end position="875"/>
    </location>
</feature>
<feature type="binding site" evidence="6">
    <location>
        <position position="16"/>
    </location>
    <ligand>
        <name>Zn(2+)</name>
        <dbReference type="ChEBI" id="CHEBI:29105"/>
    </ligand>
</feature>
<feature type="domain" description="C2H2-type" evidence="8">
    <location>
        <begin position="1046"/>
        <end position="1068"/>
    </location>
</feature>
<dbReference type="PROSITE" id="PS51915">
    <property type="entry name" value="ZAD"/>
    <property type="match status" value="2"/>
</dbReference>
<feature type="binding site" evidence="6">
    <location>
        <position position="554"/>
    </location>
    <ligand>
        <name>Zn(2+)</name>
        <dbReference type="ChEBI" id="CHEBI:29105"/>
    </ligand>
</feature>
<dbReference type="EMBL" id="OV170228">
    <property type="protein sequence ID" value="CAH0730166.1"/>
    <property type="molecule type" value="Genomic_DNA"/>
</dbReference>
<dbReference type="GO" id="GO:0005634">
    <property type="term" value="C:nucleus"/>
    <property type="evidence" value="ECO:0007669"/>
    <property type="project" value="InterPro"/>
</dbReference>
<gene>
    <name evidence="10" type="ORF">BINO364_LOCUS15177</name>
</gene>
<evidence type="ECO:0000256" key="4">
    <source>
        <dbReference type="ARBA" id="ARBA00022833"/>
    </source>
</evidence>
<dbReference type="SMART" id="SM00355">
    <property type="entry name" value="ZnF_C2H2"/>
    <property type="match status" value="18"/>
</dbReference>
<feature type="compositionally biased region" description="Basic residues" evidence="7">
    <location>
        <begin position="213"/>
        <end position="230"/>
    </location>
</feature>
<feature type="domain" description="C2H2-type" evidence="8">
    <location>
        <begin position="990"/>
        <end position="1017"/>
    </location>
</feature>
<dbReference type="Gene3D" id="3.30.160.60">
    <property type="entry name" value="Classic Zinc Finger"/>
    <property type="match status" value="10"/>
</dbReference>
<feature type="compositionally biased region" description="Basic residues" evidence="7">
    <location>
        <begin position="195"/>
        <end position="206"/>
    </location>
</feature>
<feature type="region of interest" description="Disordered" evidence="7">
    <location>
        <begin position="104"/>
        <end position="246"/>
    </location>
</feature>
<evidence type="ECO:0000313" key="11">
    <source>
        <dbReference type="Proteomes" id="UP000838878"/>
    </source>
</evidence>
<protein>
    <submittedName>
        <fullName evidence="10">Uncharacterized protein</fullName>
    </submittedName>
</protein>
<dbReference type="FunFam" id="3.30.160.60:FF:000446">
    <property type="entry name" value="Zinc finger protein"/>
    <property type="match status" value="1"/>
</dbReference>
<feature type="compositionally biased region" description="Acidic residues" evidence="7">
    <location>
        <begin position="169"/>
        <end position="181"/>
    </location>
</feature>
<dbReference type="FunFam" id="3.30.160.60:FF:000110">
    <property type="entry name" value="Zinc finger protein-like"/>
    <property type="match status" value="1"/>
</dbReference>
<dbReference type="Pfam" id="PF13894">
    <property type="entry name" value="zf-C2H2_4"/>
    <property type="match status" value="1"/>
</dbReference>
<evidence type="ECO:0000256" key="2">
    <source>
        <dbReference type="ARBA" id="ARBA00022737"/>
    </source>
</evidence>
<feature type="non-terminal residue" evidence="10">
    <location>
        <position position="1079"/>
    </location>
</feature>
<dbReference type="Pfam" id="PF13912">
    <property type="entry name" value="zf-C2H2_6"/>
    <property type="match status" value="2"/>
</dbReference>
<dbReference type="PROSITE" id="PS00028">
    <property type="entry name" value="ZINC_FINGER_C2H2_1"/>
    <property type="match status" value="12"/>
</dbReference>
<feature type="domain" description="C2H2-type" evidence="8">
    <location>
        <begin position="396"/>
        <end position="423"/>
    </location>
</feature>
<dbReference type="GO" id="GO:0008270">
    <property type="term" value="F:zinc ion binding"/>
    <property type="evidence" value="ECO:0007669"/>
    <property type="project" value="UniProtKB-UniRule"/>
</dbReference>
<dbReference type="PANTHER" id="PTHR24379">
    <property type="entry name" value="KRAB AND ZINC FINGER DOMAIN-CONTAINING"/>
    <property type="match status" value="1"/>
</dbReference>
<feature type="binding site" evidence="6">
    <location>
        <position position="604"/>
    </location>
    <ligand>
        <name>Zn(2+)</name>
        <dbReference type="ChEBI" id="CHEBI:29105"/>
    </ligand>
</feature>
<evidence type="ECO:0000256" key="1">
    <source>
        <dbReference type="ARBA" id="ARBA00022723"/>
    </source>
</evidence>
<feature type="region of interest" description="Disordered" evidence="7">
    <location>
        <begin position="676"/>
        <end position="702"/>
    </location>
</feature>
<accession>A0A8J9YJI9</accession>
<feature type="domain" description="C2H2-type" evidence="8">
    <location>
        <begin position="1018"/>
        <end position="1045"/>
    </location>
</feature>
<feature type="domain" description="ZAD" evidence="9">
    <location>
        <begin position="549"/>
        <end position="628"/>
    </location>
</feature>
<keyword evidence="4 6" id="KW-0862">Zinc</keyword>
<feature type="binding site" evidence="6">
    <location>
        <position position="551"/>
    </location>
    <ligand>
        <name>Zn(2+)</name>
        <dbReference type="ChEBI" id="CHEBI:29105"/>
    </ligand>
</feature>
<feature type="binding site" evidence="6">
    <location>
        <position position="69"/>
    </location>
    <ligand>
        <name>Zn(2+)</name>
        <dbReference type="ChEBI" id="CHEBI:29105"/>
    </ligand>
</feature>
<feature type="domain" description="C2H2-type" evidence="8">
    <location>
        <begin position="511"/>
        <end position="538"/>
    </location>
</feature>
<proteinExistence type="predicted"/>
<dbReference type="OrthoDB" id="8117402at2759"/>
<dbReference type="Proteomes" id="UP000838878">
    <property type="component" value="Chromosome 8"/>
</dbReference>
<sequence length="1079" mass="126386">MALIKNNGAIIDPGLCRCCRAIKKCRIMTSEYTWMEKKEVYADMIMDCFGILLSHVDEDVKDSGICATCVVRLRDACAFRQQVLQCEELFLNAKLGDKDETKKDTEIELKTEPKDDCSEHSSSNEDHQDIISLDFPSHVVEDVKPPKTEDEEDKLKVEEPKEMPKDMEIDIDDVDDDDDYHDDYSGSSSDSDKPIKRKTKGKKTKTSKTIGTPKKKLLKSKGTKLKKSGSSKKLLSPKLKKPPVEKKNTYDRDLDCMSEENLLTIIQYSYVCPFKNRRNNYYCFYCKDYYPKPEDLREHTVTHDTKPFQLLMGYRKMPKIDITRIDCRLCPMKITDLEVFKKHIDQVHGKKIYFEAPDKMLLYKLTWNDLVCLMCSDIFEDFNTLNTHMVEHFSNFTCDICGVCFLEKPRLDAHLKRHKDDERHTCEVCGKVFKSNHYKDMHVDIVHKKKAIIRCPQCDECFMSYALKNKHLTEAHGQKRTYPCNLCDKVYNRQKTLTEHQRRNHQKVLKHQCEYCDQRFYLPSRLKEHIATHTDTKAKKNNGPLVNPALCRCCRSIKKCRLLTAEYEFMDTKEVYSDMFMDVFGLLLSHLDGESKDSCICATCVSRLREASAFRRQVLQSEQMFLEARLQNKDENEHIVKSEIKTEPVCESDTPDMAMDDTSNDHHDIDSIKAHMQEATDNKPKDRKKIRNGQKSKISKELRSNKSLRVKLDTLLMTNGHPKKMSKEIIDHDQMAYSNTVTIVQNSFVCPFHNRISIYYCYYCKDQFTNPSELREHTLTHDPKELFEDTTENKKIPKIDITRIDCRLCTEKIDDLETFKRHITSVHDKSIYPITNEFLKFRLTLNNLTCTECDSVFPYFDSLKKHMIDHFGTFTCDICGTCFLEQASLRTHIKSHSKVDVNFPCEICGKNLKSKYSRTLHVATVHEKKPFVNCYKCEAAFLSYALRNRHLIEVHGDKRTFPCKLCDKVYNRRKTLMEHNRRNHLKVYRHQCDLCDQRFYLPSRLKEHMATHTGERNFRCEFCDKSYPRLQSLQEHIRTHNSERRLKCDVCNSTFTQSGSLKTHMKSHHQVFELDGSFN</sequence>
<evidence type="ECO:0000256" key="5">
    <source>
        <dbReference type="PROSITE-ProRule" id="PRU00042"/>
    </source>
</evidence>
<feature type="binding site" evidence="6">
    <location>
        <position position="19"/>
    </location>
    <ligand>
        <name>Zn(2+)</name>
        <dbReference type="ChEBI" id="CHEBI:29105"/>
    </ligand>
</feature>
<feature type="domain" description="C2H2-type" evidence="8">
    <location>
        <begin position="424"/>
        <end position="452"/>
    </location>
</feature>
<feature type="compositionally biased region" description="Basic and acidic residues" evidence="7">
    <location>
        <begin position="104"/>
        <end position="129"/>
    </location>
</feature>
<evidence type="ECO:0000259" key="8">
    <source>
        <dbReference type="PROSITE" id="PS50157"/>
    </source>
</evidence>
<dbReference type="InterPro" id="IPR036236">
    <property type="entry name" value="Znf_C2H2_sf"/>
</dbReference>
<evidence type="ECO:0000256" key="6">
    <source>
        <dbReference type="PROSITE-ProRule" id="PRU01263"/>
    </source>
</evidence>
<feature type="domain" description="C2H2-type" evidence="8">
    <location>
        <begin position="874"/>
        <end position="897"/>
    </location>
</feature>
<keyword evidence="3 5" id="KW-0863">Zinc-finger</keyword>
<feature type="binding site" evidence="6">
    <location>
        <position position="601"/>
    </location>
    <ligand>
        <name>Zn(2+)</name>
        <dbReference type="ChEBI" id="CHEBI:29105"/>
    </ligand>
</feature>
<feature type="domain" description="ZAD" evidence="9">
    <location>
        <begin position="14"/>
        <end position="93"/>
    </location>
</feature>
<dbReference type="InterPro" id="IPR012934">
    <property type="entry name" value="Znf_AD"/>
</dbReference>
<evidence type="ECO:0000313" key="10">
    <source>
        <dbReference type="EMBL" id="CAH0730166.1"/>
    </source>
</evidence>
<evidence type="ECO:0000256" key="7">
    <source>
        <dbReference type="SAM" id="MobiDB-lite"/>
    </source>
</evidence>
<name>A0A8J9YJI9_9NEOP</name>
<feature type="domain" description="C2H2-type" evidence="8">
    <location>
        <begin position="482"/>
        <end position="505"/>
    </location>
</feature>
<dbReference type="PROSITE" id="PS50157">
    <property type="entry name" value="ZINC_FINGER_C2H2_2"/>
    <property type="match status" value="11"/>
</dbReference>
<feature type="binding site" evidence="6">
    <location>
        <position position="66"/>
    </location>
    <ligand>
        <name>Zn(2+)</name>
        <dbReference type="ChEBI" id="CHEBI:29105"/>
    </ligand>
</feature>
<dbReference type="SMART" id="SM00868">
    <property type="entry name" value="zf-AD"/>
    <property type="match status" value="3"/>
</dbReference>
<keyword evidence="11" id="KW-1185">Reference proteome</keyword>
<dbReference type="Pfam" id="PF00096">
    <property type="entry name" value="zf-C2H2"/>
    <property type="match status" value="2"/>
</dbReference>
<dbReference type="InterPro" id="IPR013087">
    <property type="entry name" value="Znf_C2H2_type"/>
</dbReference>
<feature type="domain" description="C2H2-type" evidence="8">
    <location>
        <begin position="961"/>
        <end position="984"/>
    </location>
</feature>